<reference evidence="1" key="1">
    <citation type="journal article" date="2020" name="Cell">
        <title>Large-Scale Comparative Analyses of Tick Genomes Elucidate Their Genetic Diversity and Vector Capacities.</title>
        <authorList>
            <consortium name="Tick Genome and Microbiome Consortium (TIGMIC)"/>
            <person name="Jia N."/>
            <person name="Wang J."/>
            <person name="Shi W."/>
            <person name="Du L."/>
            <person name="Sun Y."/>
            <person name="Zhan W."/>
            <person name="Jiang J.F."/>
            <person name="Wang Q."/>
            <person name="Zhang B."/>
            <person name="Ji P."/>
            <person name="Bell-Sakyi L."/>
            <person name="Cui X.M."/>
            <person name="Yuan T.T."/>
            <person name="Jiang B.G."/>
            <person name="Yang W.F."/>
            <person name="Lam T.T."/>
            <person name="Chang Q.C."/>
            <person name="Ding S.J."/>
            <person name="Wang X.J."/>
            <person name="Zhu J.G."/>
            <person name="Ruan X.D."/>
            <person name="Zhao L."/>
            <person name="Wei J.T."/>
            <person name="Ye R.Z."/>
            <person name="Que T.C."/>
            <person name="Du C.H."/>
            <person name="Zhou Y.H."/>
            <person name="Cheng J.X."/>
            <person name="Dai P.F."/>
            <person name="Guo W.B."/>
            <person name="Han X.H."/>
            <person name="Huang E.J."/>
            <person name="Li L.F."/>
            <person name="Wei W."/>
            <person name="Gao Y.C."/>
            <person name="Liu J.Z."/>
            <person name="Shao H.Z."/>
            <person name="Wang X."/>
            <person name="Wang C.C."/>
            <person name="Yang T.C."/>
            <person name="Huo Q.B."/>
            <person name="Li W."/>
            <person name="Chen H.Y."/>
            <person name="Chen S.E."/>
            <person name="Zhou L.G."/>
            <person name="Ni X.B."/>
            <person name="Tian J.H."/>
            <person name="Sheng Y."/>
            <person name="Liu T."/>
            <person name="Pan Y.S."/>
            <person name="Xia L.Y."/>
            <person name="Li J."/>
            <person name="Zhao F."/>
            <person name="Cao W.C."/>
        </authorList>
    </citation>
    <scope>NUCLEOTIDE SEQUENCE</scope>
    <source>
        <strain evidence="1">Rmic-2018</strain>
    </source>
</reference>
<dbReference type="AlphaFoldDB" id="A0A9J6E8B5"/>
<accession>A0A9J6E8B5</accession>
<reference evidence="1" key="2">
    <citation type="submission" date="2021-09" db="EMBL/GenBank/DDBJ databases">
        <authorList>
            <person name="Jia N."/>
            <person name="Wang J."/>
            <person name="Shi W."/>
            <person name="Du L."/>
            <person name="Sun Y."/>
            <person name="Zhan W."/>
            <person name="Jiang J."/>
            <person name="Wang Q."/>
            <person name="Zhang B."/>
            <person name="Ji P."/>
            <person name="Sakyi L.B."/>
            <person name="Cui X."/>
            <person name="Yuan T."/>
            <person name="Jiang B."/>
            <person name="Yang W."/>
            <person name="Lam T.T.-Y."/>
            <person name="Chang Q."/>
            <person name="Ding S."/>
            <person name="Wang X."/>
            <person name="Zhu J."/>
            <person name="Ruan X."/>
            <person name="Zhao L."/>
            <person name="Wei J."/>
            <person name="Que T."/>
            <person name="Du C."/>
            <person name="Cheng J."/>
            <person name="Dai P."/>
            <person name="Han X."/>
            <person name="Huang E."/>
            <person name="Gao Y."/>
            <person name="Liu J."/>
            <person name="Shao H."/>
            <person name="Ye R."/>
            <person name="Li L."/>
            <person name="Wei W."/>
            <person name="Wang X."/>
            <person name="Wang C."/>
            <person name="Huo Q."/>
            <person name="Li W."/>
            <person name="Guo W."/>
            <person name="Chen H."/>
            <person name="Chen S."/>
            <person name="Zhou L."/>
            <person name="Zhou L."/>
            <person name="Ni X."/>
            <person name="Tian J."/>
            <person name="Zhou Y."/>
            <person name="Sheng Y."/>
            <person name="Liu T."/>
            <person name="Pan Y."/>
            <person name="Xia L."/>
            <person name="Li J."/>
            <person name="Zhao F."/>
            <person name="Cao W."/>
        </authorList>
    </citation>
    <scope>NUCLEOTIDE SEQUENCE</scope>
    <source>
        <strain evidence="1">Rmic-2018</strain>
        <tissue evidence="1">Larvae</tissue>
    </source>
</reference>
<comment type="caution">
    <text evidence="1">The sequence shown here is derived from an EMBL/GenBank/DDBJ whole genome shotgun (WGS) entry which is preliminary data.</text>
</comment>
<proteinExistence type="predicted"/>
<gene>
    <name evidence="1" type="ORF">HPB51_011855</name>
</gene>
<dbReference type="EMBL" id="JABSTU010000005">
    <property type="protein sequence ID" value="KAH8030811.1"/>
    <property type="molecule type" value="Genomic_DNA"/>
</dbReference>
<dbReference type="VEuPathDB" id="VectorBase:LOC119180603"/>
<organism evidence="1 2">
    <name type="scientific">Rhipicephalus microplus</name>
    <name type="common">Cattle tick</name>
    <name type="synonym">Boophilus microplus</name>
    <dbReference type="NCBI Taxonomy" id="6941"/>
    <lineage>
        <taxon>Eukaryota</taxon>
        <taxon>Metazoa</taxon>
        <taxon>Ecdysozoa</taxon>
        <taxon>Arthropoda</taxon>
        <taxon>Chelicerata</taxon>
        <taxon>Arachnida</taxon>
        <taxon>Acari</taxon>
        <taxon>Parasitiformes</taxon>
        <taxon>Ixodida</taxon>
        <taxon>Ixodoidea</taxon>
        <taxon>Ixodidae</taxon>
        <taxon>Rhipicephalinae</taxon>
        <taxon>Rhipicephalus</taxon>
        <taxon>Boophilus</taxon>
    </lineage>
</organism>
<name>A0A9J6E8B5_RHIMP</name>
<dbReference type="Proteomes" id="UP000821866">
    <property type="component" value="Chromosome 3"/>
</dbReference>
<protein>
    <submittedName>
        <fullName evidence="1">Uncharacterized protein</fullName>
    </submittedName>
</protein>
<sequence>MANCKSPAFLCRLCVVYVSENVHSLCPANEDIFASACPLGVSKDLVVQSLKQQNFTSLYHLLKHRLSRDGLRYIEYRLLVAILSRLPRLVRENLGYFKHLAELSLDGVVNECNRRMVEMLCQQAHLRLVTQRPRNVPDRPQVQVAENCNHLRKLSLSFPPVADGGLYQLMTRQRLLESETCMVRRITVRSPFDLLRGLPREQRVTVSFLPKLPLPFPGDCQLNFTDLTPCSVRRTLQSSTALLPICSASHFHRQNRISLVLTGQESILPSGLPREFKDHALGVSSATLNIFSLEQAEPSLGVVAIGLNTLALCMFNLYAAAVGKECAVLI</sequence>
<keyword evidence="2" id="KW-1185">Reference proteome</keyword>
<evidence type="ECO:0000313" key="2">
    <source>
        <dbReference type="Proteomes" id="UP000821866"/>
    </source>
</evidence>
<evidence type="ECO:0000313" key="1">
    <source>
        <dbReference type="EMBL" id="KAH8030811.1"/>
    </source>
</evidence>